<feature type="region of interest" description="Disordered" evidence="8">
    <location>
        <begin position="166"/>
        <end position="185"/>
    </location>
</feature>
<evidence type="ECO:0000256" key="6">
    <source>
        <dbReference type="ARBA" id="ARBA00023163"/>
    </source>
</evidence>
<dbReference type="InterPro" id="IPR002145">
    <property type="entry name" value="CopG"/>
</dbReference>
<feature type="domain" description="Ribbon-helix-helix protein CopG" evidence="9">
    <location>
        <begin position="42"/>
        <end position="81"/>
    </location>
</feature>
<name>A0A2Z3HG28_9BACT</name>
<feature type="binding site" evidence="7">
    <location>
        <position position="134"/>
    </location>
    <ligand>
        <name>Ni(2+)</name>
        <dbReference type="ChEBI" id="CHEBI:49786"/>
    </ligand>
</feature>
<comment type="cofactor">
    <cofactor evidence="7">
        <name>Ni(2+)</name>
        <dbReference type="ChEBI" id="CHEBI:49786"/>
    </cofactor>
    <text evidence="7">Binds 1 nickel ion per subunit.</text>
</comment>
<reference evidence="11 12" key="1">
    <citation type="submission" date="2018-01" db="EMBL/GenBank/DDBJ databases">
        <title>G. obscuriglobus.</title>
        <authorList>
            <person name="Franke J."/>
            <person name="Blomberg W."/>
            <person name="Selmecki A."/>
        </authorList>
    </citation>
    <scope>NUCLEOTIDE SEQUENCE [LARGE SCALE GENOMIC DNA]</scope>
    <source>
        <strain evidence="11 12">DSM 5831</strain>
    </source>
</reference>
<dbReference type="NCBIfam" id="NF003381">
    <property type="entry name" value="PRK04460.1"/>
    <property type="match status" value="1"/>
</dbReference>
<feature type="domain" description="Transcription factor NikR nickel binding C-terminal" evidence="10">
    <location>
        <begin position="93"/>
        <end position="167"/>
    </location>
</feature>
<gene>
    <name evidence="11" type="ORF">C1280_27395</name>
</gene>
<accession>A0A2Z3HG28</accession>
<feature type="binding site" evidence="7">
    <location>
        <position position="128"/>
    </location>
    <ligand>
        <name>Ni(2+)</name>
        <dbReference type="ChEBI" id="CHEBI:49786"/>
    </ligand>
</feature>
<evidence type="ECO:0000256" key="4">
    <source>
        <dbReference type="ARBA" id="ARBA00023015"/>
    </source>
</evidence>
<dbReference type="CDD" id="cd22231">
    <property type="entry name" value="RHH_NikR_HicB-like"/>
    <property type="match status" value="1"/>
</dbReference>
<dbReference type="InterPro" id="IPR050192">
    <property type="entry name" value="CopG/NikR_regulator"/>
</dbReference>
<dbReference type="Pfam" id="PF08753">
    <property type="entry name" value="NikR_C"/>
    <property type="match status" value="1"/>
</dbReference>
<evidence type="ECO:0000256" key="8">
    <source>
        <dbReference type="SAM" id="MobiDB-lite"/>
    </source>
</evidence>
<evidence type="ECO:0000256" key="1">
    <source>
        <dbReference type="ARBA" id="ARBA00008478"/>
    </source>
</evidence>
<evidence type="ECO:0000256" key="7">
    <source>
        <dbReference type="HAMAP-Rule" id="MF_00476"/>
    </source>
</evidence>
<proteinExistence type="inferred from homology"/>
<evidence type="ECO:0000259" key="10">
    <source>
        <dbReference type="Pfam" id="PF08753"/>
    </source>
</evidence>
<keyword evidence="5 7" id="KW-0238">DNA-binding</keyword>
<keyword evidence="4 7" id="KW-0805">Transcription regulation</keyword>
<dbReference type="InterPro" id="IPR013321">
    <property type="entry name" value="Arc_rbn_hlx_hlx"/>
</dbReference>
<dbReference type="GO" id="GO:0016151">
    <property type="term" value="F:nickel cation binding"/>
    <property type="evidence" value="ECO:0007669"/>
    <property type="project" value="UniProtKB-UniRule"/>
</dbReference>
<dbReference type="PANTHER" id="PTHR34719:SF2">
    <property type="entry name" value="NICKEL-RESPONSIVE REGULATOR"/>
    <property type="match status" value="1"/>
</dbReference>
<evidence type="ECO:0000256" key="2">
    <source>
        <dbReference type="ARBA" id="ARBA00022596"/>
    </source>
</evidence>
<dbReference type="InterPro" id="IPR010985">
    <property type="entry name" value="Ribbon_hlx_hlx"/>
</dbReference>
<sequence>MARPRVTNTRFVIPRDAKTAREYSAKIGSTLRGGRPVSELTRFSVSLEADLLGAFDKYVRDGAFATRSEAIRQLLRQTLTRDAFDADDAPVTATLTIVYDHHRPHLVEKLLDVQHDHANRVIASMHVHLDHDRCMEVIVLRGPGEALRNLAAAIRGLKGVHTGTLALAGAGGPGHDHPHPHPHPH</sequence>
<keyword evidence="3 7" id="KW-0479">Metal-binding</keyword>
<evidence type="ECO:0000313" key="11">
    <source>
        <dbReference type="EMBL" id="AWM40360.1"/>
    </source>
</evidence>
<dbReference type="InterPro" id="IPR014864">
    <property type="entry name" value="TF_NikR_Ni-bd_C"/>
</dbReference>
<keyword evidence="12" id="KW-1185">Reference proteome</keyword>
<dbReference type="KEGG" id="gog:C1280_27395"/>
<dbReference type="GO" id="GO:0003677">
    <property type="term" value="F:DNA binding"/>
    <property type="evidence" value="ECO:0007669"/>
    <property type="project" value="UniProtKB-KW"/>
</dbReference>
<dbReference type="GO" id="GO:0010045">
    <property type="term" value="P:response to nickel cation"/>
    <property type="evidence" value="ECO:0007669"/>
    <property type="project" value="InterPro"/>
</dbReference>
<dbReference type="GO" id="GO:0003700">
    <property type="term" value="F:DNA-binding transcription factor activity"/>
    <property type="evidence" value="ECO:0007669"/>
    <property type="project" value="UniProtKB-UniRule"/>
</dbReference>
<dbReference type="NCBIfam" id="NF002815">
    <property type="entry name" value="PRK02967.1"/>
    <property type="match status" value="1"/>
</dbReference>
<dbReference type="EMBL" id="CP025958">
    <property type="protein sequence ID" value="AWM40360.1"/>
    <property type="molecule type" value="Genomic_DNA"/>
</dbReference>
<dbReference type="InterPro" id="IPR045865">
    <property type="entry name" value="ACT-like_dom_sf"/>
</dbReference>
<dbReference type="InterPro" id="IPR022988">
    <property type="entry name" value="Ni_resp_reg_NikR"/>
</dbReference>
<dbReference type="NCBIfam" id="NF002169">
    <property type="entry name" value="PRK01002.1"/>
    <property type="match status" value="1"/>
</dbReference>
<dbReference type="Pfam" id="PF01402">
    <property type="entry name" value="RHH_1"/>
    <property type="match status" value="1"/>
</dbReference>
<evidence type="ECO:0000256" key="3">
    <source>
        <dbReference type="ARBA" id="ARBA00022723"/>
    </source>
</evidence>
<dbReference type="Gene3D" id="1.10.1220.10">
    <property type="entry name" value="Met repressor-like"/>
    <property type="match status" value="1"/>
</dbReference>
<dbReference type="PANTHER" id="PTHR34719">
    <property type="entry name" value="NICKEL-RESPONSIVE REGULATOR"/>
    <property type="match status" value="1"/>
</dbReference>
<dbReference type="HAMAP" id="MF_00476">
    <property type="entry name" value="NikR"/>
    <property type="match status" value="1"/>
</dbReference>
<evidence type="ECO:0000313" key="12">
    <source>
        <dbReference type="Proteomes" id="UP000245802"/>
    </source>
</evidence>
<dbReference type="Gene3D" id="3.30.70.1150">
    <property type="entry name" value="ACT-like. Chain A, domain 2"/>
    <property type="match status" value="1"/>
</dbReference>
<feature type="binding site" evidence="7">
    <location>
        <position position="126"/>
    </location>
    <ligand>
        <name>Ni(2+)</name>
        <dbReference type="ChEBI" id="CHEBI:49786"/>
    </ligand>
</feature>
<feature type="binding site" evidence="7">
    <location>
        <position position="115"/>
    </location>
    <ligand>
        <name>Ni(2+)</name>
        <dbReference type="ChEBI" id="CHEBI:49786"/>
    </ligand>
</feature>
<dbReference type="SUPFAM" id="SSF47598">
    <property type="entry name" value="Ribbon-helix-helix"/>
    <property type="match status" value="1"/>
</dbReference>
<dbReference type="AlphaFoldDB" id="A0A2Z3HG28"/>
<comment type="function">
    <text evidence="7">Transcriptional regulator.</text>
</comment>
<protein>
    <recommendedName>
        <fullName evidence="7">Putative nickel-responsive regulator</fullName>
    </recommendedName>
</protein>
<dbReference type="InterPro" id="IPR027271">
    <property type="entry name" value="Acetolactate_synth/TF_NikR_C"/>
</dbReference>
<dbReference type="SUPFAM" id="SSF55021">
    <property type="entry name" value="ACT-like"/>
    <property type="match status" value="1"/>
</dbReference>
<keyword evidence="6 7" id="KW-0804">Transcription</keyword>
<comment type="similarity">
    <text evidence="1 7">Belongs to the transcriptional regulatory CopG/NikR family.</text>
</comment>
<keyword evidence="2 7" id="KW-0533">Nickel</keyword>
<dbReference type="OrthoDB" id="9806294at2"/>
<organism evidence="11 12">
    <name type="scientific">Gemmata obscuriglobus</name>
    <dbReference type="NCBI Taxonomy" id="114"/>
    <lineage>
        <taxon>Bacteria</taxon>
        <taxon>Pseudomonadati</taxon>
        <taxon>Planctomycetota</taxon>
        <taxon>Planctomycetia</taxon>
        <taxon>Gemmatales</taxon>
        <taxon>Gemmataceae</taxon>
        <taxon>Gemmata</taxon>
    </lineage>
</organism>
<evidence type="ECO:0000256" key="5">
    <source>
        <dbReference type="ARBA" id="ARBA00023125"/>
    </source>
</evidence>
<evidence type="ECO:0000259" key="9">
    <source>
        <dbReference type="Pfam" id="PF01402"/>
    </source>
</evidence>
<dbReference type="Proteomes" id="UP000245802">
    <property type="component" value="Chromosome"/>
</dbReference>